<evidence type="ECO:0000313" key="1">
    <source>
        <dbReference type="EMBL" id="KAL2745174.1"/>
    </source>
</evidence>
<comment type="caution">
    <text evidence="1">The sequence shown here is derived from an EMBL/GenBank/DDBJ whole genome shotgun (WGS) entry which is preliminary data.</text>
</comment>
<protein>
    <submittedName>
        <fullName evidence="1">Uncharacterized protein</fullName>
    </submittedName>
</protein>
<keyword evidence="2" id="KW-1185">Reference proteome</keyword>
<gene>
    <name evidence="1" type="ORF">V1477_006591</name>
</gene>
<proteinExistence type="predicted"/>
<dbReference type="AlphaFoldDB" id="A0ABD2CK08"/>
<accession>A0ABD2CK08</accession>
<sequence length="182" mass="20818">MPLWGEPSDPEVSEKSASIFHGCIREDLDENSGEIAVNAEKSWREMIDLLVGMNKDYGTTFGSCRRSSPKCQSLQFRKLMRKLNYFEGSHEAQKGMVHNVYQDSVIYDLDDLDCVGYIRSQSGARQHQRQYQEGEEGWVILVVEVVTSSGTGRVRPANENLRRVQSQPRTSTTRIVRNNFRI</sequence>
<reference evidence="1 2" key="1">
    <citation type="journal article" date="2024" name="Ann. Entomol. Soc. Am.">
        <title>Genomic analyses of the southern and eastern yellowjacket wasps (Hymenoptera: Vespidae) reveal evolutionary signatures of social life.</title>
        <authorList>
            <person name="Catto M.A."/>
            <person name="Caine P.B."/>
            <person name="Orr S.E."/>
            <person name="Hunt B.G."/>
            <person name="Goodisman M.A.D."/>
        </authorList>
    </citation>
    <scope>NUCLEOTIDE SEQUENCE [LARGE SCALE GENOMIC DNA]</scope>
    <source>
        <strain evidence="1">232</strain>
        <tissue evidence="1">Head and thorax</tissue>
    </source>
</reference>
<dbReference type="Proteomes" id="UP001607303">
    <property type="component" value="Unassembled WGS sequence"/>
</dbReference>
<organism evidence="1 2">
    <name type="scientific">Vespula maculifrons</name>
    <name type="common">Eastern yellow jacket</name>
    <name type="synonym">Wasp</name>
    <dbReference type="NCBI Taxonomy" id="7453"/>
    <lineage>
        <taxon>Eukaryota</taxon>
        <taxon>Metazoa</taxon>
        <taxon>Ecdysozoa</taxon>
        <taxon>Arthropoda</taxon>
        <taxon>Hexapoda</taxon>
        <taxon>Insecta</taxon>
        <taxon>Pterygota</taxon>
        <taxon>Neoptera</taxon>
        <taxon>Endopterygota</taxon>
        <taxon>Hymenoptera</taxon>
        <taxon>Apocrita</taxon>
        <taxon>Aculeata</taxon>
        <taxon>Vespoidea</taxon>
        <taxon>Vespidae</taxon>
        <taxon>Vespinae</taxon>
        <taxon>Vespula</taxon>
    </lineage>
</organism>
<dbReference type="EMBL" id="JAYRBN010000046">
    <property type="protein sequence ID" value="KAL2745174.1"/>
    <property type="molecule type" value="Genomic_DNA"/>
</dbReference>
<name>A0ABD2CK08_VESMC</name>
<evidence type="ECO:0000313" key="2">
    <source>
        <dbReference type="Proteomes" id="UP001607303"/>
    </source>
</evidence>